<dbReference type="InterPro" id="IPR026057">
    <property type="entry name" value="TBL_C"/>
</dbReference>
<feature type="compositionally biased region" description="Polar residues" evidence="2">
    <location>
        <begin position="148"/>
        <end position="160"/>
    </location>
</feature>
<feature type="compositionally biased region" description="Basic and acidic residues" evidence="2">
    <location>
        <begin position="122"/>
        <end position="147"/>
    </location>
</feature>
<evidence type="ECO:0000256" key="2">
    <source>
        <dbReference type="SAM" id="MobiDB-lite"/>
    </source>
</evidence>
<dbReference type="GO" id="GO:0005794">
    <property type="term" value="C:Golgi apparatus"/>
    <property type="evidence" value="ECO:0007669"/>
    <property type="project" value="TreeGrafter"/>
</dbReference>
<comment type="similarity">
    <text evidence="1">Belongs to the PC-esterase family. TBL subfamily.</text>
</comment>
<dbReference type="GO" id="GO:0016413">
    <property type="term" value="F:O-acetyltransferase activity"/>
    <property type="evidence" value="ECO:0007669"/>
    <property type="project" value="InterPro"/>
</dbReference>
<dbReference type="AlphaFoldDB" id="A0AAV6IXZ1"/>
<feature type="compositionally biased region" description="Basic and acidic residues" evidence="2">
    <location>
        <begin position="167"/>
        <end position="177"/>
    </location>
</feature>
<dbReference type="PANTHER" id="PTHR32285">
    <property type="entry name" value="PROTEIN TRICHOME BIREFRINGENCE-LIKE 9-RELATED"/>
    <property type="match status" value="1"/>
</dbReference>
<organism evidence="5 6">
    <name type="scientific">Rhododendron griersonianum</name>
    <dbReference type="NCBI Taxonomy" id="479676"/>
    <lineage>
        <taxon>Eukaryota</taxon>
        <taxon>Viridiplantae</taxon>
        <taxon>Streptophyta</taxon>
        <taxon>Embryophyta</taxon>
        <taxon>Tracheophyta</taxon>
        <taxon>Spermatophyta</taxon>
        <taxon>Magnoliopsida</taxon>
        <taxon>eudicotyledons</taxon>
        <taxon>Gunneridae</taxon>
        <taxon>Pentapetalae</taxon>
        <taxon>asterids</taxon>
        <taxon>Ericales</taxon>
        <taxon>Ericaceae</taxon>
        <taxon>Ericoideae</taxon>
        <taxon>Rhodoreae</taxon>
        <taxon>Rhododendron</taxon>
    </lineage>
</organism>
<evidence type="ECO:0000313" key="5">
    <source>
        <dbReference type="EMBL" id="KAG5533721.1"/>
    </source>
</evidence>
<dbReference type="EMBL" id="JACTNZ010000009">
    <property type="protein sequence ID" value="KAG5533721.1"/>
    <property type="molecule type" value="Genomic_DNA"/>
</dbReference>
<keyword evidence="6" id="KW-1185">Reference proteome</keyword>
<name>A0AAV6IXZ1_9ERIC</name>
<keyword evidence="3" id="KW-1133">Transmembrane helix</keyword>
<gene>
    <name evidence="5" type="ORF">RHGRI_027790</name>
</gene>
<dbReference type="InterPro" id="IPR029962">
    <property type="entry name" value="TBL"/>
</dbReference>
<dbReference type="PANTHER" id="PTHR32285:SF18">
    <property type="entry name" value="PROTEIN TRICHOME BIREFRINGENCE-LIKE 18"/>
    <property type="match status" value="1"/>
</dbReference>
<feature type="region of interest" description="Disordered" evidence="2">
    <location>
        <begin position="450"/>
        <end position="476"/>
    </location>
</feature>
<protein>
    <recommendedName>
        <fullName evidence="4">Trichome birefringence-like C-terminal domain-containing protein</fullName>
    </recommendedName>
</protein>
<evidence type="ECO:0000259" key="4">
    <source>
        <dbReference type="Pfam" id="PF13839"/>
    </source>
</evidence>
<comment type="caution">
    <text evidence="5">The sequence shown here is derived from an EMBL/GenBank/DDBJ whole genome shotgun (WGS) entry which is preliminary data.</text>
</comment>
<feature type="compositionally biased region" description="Basic and acidic residues" evidence="2">
    <location>
        <begin position="100"/>
        <end position="115"/>
    </location>
</feature>
<proteinExistence type="inferred from homology"/>
<feature type="region of interest" description="Disordered" evidence="2">
    <location>
        <begin position="90"/>
        <end position="231"/>
    </location>
</feature>
<feature type="domain" description="Trichome birefringence-like C-terminal" evidence="4">
    <location>
        <begin position="238"/>
        <end position="496"/>
    </location>
</feature>
<keyword evidence="3" id="KW-0472">Membrane</keyword>
<evidence type="ECO:0000256" key="3">
    <source>
        <dbReference type="SAM" id="Phobius"/>
    </source>
</evidence>
<dbReference type="Pfam" id="PF13839">
    <property type="entry name" value="PC-Esterase"/>
    <property type="match status" value="1"/>
</dbReference>
<feature type="compositionally biased region" description="Polar residues" evidence="2">
    <location>
        <begin position="178"/>
        <end position="231"/>
    </location>
</feature>
<keyword evidence="3" id="KW-0812">Transmembrane</keyword>
<evidence type="ECO:0000313" key="6">
    <source>
        <dbReference type="Proteomes" id="UP000823749"/>
    </source>
</evidence>
<dbReference type="Proteomes" id="UP000823749">
    <property type="component" value="Chromosome 9"/>
</dbReference>
<accession>A0AAV6IXZ1</accession>
<feature type="transmembrane region" description="Helical" evidence="3">
    <location>
        <begin position="20"/>
        <end position="41"/>
    </location>
</feature>
<reference evidence="5" key="1">
    <citation type="submission" date="2020-08" db="EMBL/GenBank/DDBJ databases">
        <title>Plant Genome Project.</title>
        <authorList>
            <person name="Zhang R.-G."/>
        </authorList>
    </citation>
    <scope>NUCLEOTIDE SEQUENCE</scope>
    <source>
        <strain evidence="5">WSP0</strain>
        <tissue evidence="5">Leaf</tissue>
    </source>
</reference>
<evidence type="ECO:0000256" key="1">
    <source>
        <dbReference type="ARBA" id="ARBA00007727"/>
    </source>
</evidence>
<sequence>MTLASPKGASTMVAYPRTIVSIAASVCGLASFLIIASFLLVSHSFGSTVRGYFYPIDNSRKFNSLDWSNKTTDDSFNDVNKDLGKWDIVGSGFTGNASNPRKEGNRIDDTSRKSESTTLGDRQSETVDGSRDEMDRNQTSESQDTKDISNLQPEGGTMSSPDPLIVSDKKESVDQHGQEATGNSTSSTVITGVENATTPSPGFLNSSDTIRTGLTPSTLSTAPSDTSQTDSVLEQPLLEEMVETPKNRGNRRMQRYYFRSTSTMIVRIWSSWLVHQTSDSFDSIPKNVVRLHLDAPDEGFMEFIPQFDVLVLSSGHWFAKQSVYILNNEIVGGQLWWPDKSRPMKVNNVDAFGISVETILTAIATHPNFTGLTIVRSFSPDHYEGGAWNTGGSCTGKVKPALDHELVENGFTNIMHEKQVAGCDRAIKKASNGAKLKFMDITGMFGYRHDGHPGPYRSPDPNKVTKRGPGGKPPPQDCLHWCMPGPVDTWNELVFEIIRRDFEGS</sequence>